<sequence>MTRSVSHIFQKVNLHLASVVVLISASCGGPAPPPPNAPPPHPNLFSPTGNRIPPTAQTPMPGTTHSSDKNSVVTLEALGDVWILVQNAQGVELQWQNLRKGERLPVAKQGSISITSSNGKALRVLDHEGRSIKEPSENEGIVIVRLP</sequence>
<feature type="compositionally biased region" description="Polar residues" evidence="1">
    <location>
        <begin position="45"/>
        <end position="68"/>
    </location>
</feature>
<feature type="compositionally biased region" description="Pro residues" evidence="1">
    <location>
        <begin position="32"/>
        <end position="42"/>
    </location>
</feature>
<reference evidence="3" key="1">
    <citation type="submission" date="2018-05" db="EMBL/GenBank/DDBJ databases">
        <authorList>
            <person name="Lanie J.A."/>
            <person name="Ng W.-L."/>
            <person name="Kazmierczak K.M."/>
            <person name="Andrzejewski T.M."/>
            <person name="Davidsen T.M."/>
            <person name="Wayne K.J."/>
            <person name="Tettelin H."/>
            <person name="Glass J.I."/>
            <person name="Rusch D."/>
            <person name="Podicherti R."/>
            <person name="Tsui H.-C.T."/>
            <person name="Winkler M.E."/>
        </authorList>
    </citation>
    <scope>NUCLEOTIDE SEQUENCE</scope>
</reference>
<feature type="region of interest" description="Disordered" evidence="1">
    <location>
        <begin position="32"/>
        <end position="68"/>
    </location>
</feature>
<organism evidence="3">
    <name type="scientific">marine metagenome</name>
    <dbReference type="NCBI Taxonomy" id="408172"/>
    <lineage>
        <taxon>unclassified sequences</taxon>
        <taxon>metagenomes</taxon>
        <taxon>ecological metagenomes</taxon>
    </lineage>
</organism>
<evidence type="ECO:0000256" key="1">
    <source>
        <dbReference type="SAM" id="MobiDB-lite"/>
    </source>
</evidence>
<name>A0A382K015_9ZZZZ</name>
<dbReference type="Pfam" id="PF13464">
    <property type="entry name" value="RodZ_C"/>
    <property type="match status" value="1"/>
</dbReference>
<dbReference type="EMBL" id="UINC01077762">
    <property type="protein sequence ID" value="SVC18184.1"/>
    <property type="molecule type" value="Genomic_DNA"/>
</dbReference>
<gene>
    <name evidence="3" type="ORF">METZ01_LOCUS271038</name>
</gene>
<dbReference type="InterPro" id="IPR025194">
    <property type="entry name" value="RodZ-like_C"/>
</dbReference>
<dbReference type="AlphaFoldDB" id="A0A382K015"/>
<dbReference type="PROSITE" id="PS51257">
    <property type="entry name" value="PROKAR_LIPOPROTEIN"/>
    <property type="match status" value="1"/>
</dbReference>
<evidence type="ECO:0000259" key="2">
    <source>
        <dbReference type="Pfam" id="PF13464"/>
    </source>
</evidence>
<accession>A0A382K015</accession>
<evidence type="ECO:0000313" key="3">
    <source>
        <dbReference type="EMBL" id="SVC18184.1"/>
    </source>
</evidence>
<proteinExistence type="predicted"/>
<feature type="domain" description="Cytoskeleton protein RodZ-like C-terminal" evidence="2">
    <location>
        <begin position="74"/>
        <end position="132"/>
    </location>
</feature>
<protein>
    <recommendedName>
        <fullName evidence="2">Cytoskeleton protein RodZ-like C-terminal domain-containing protein</fullName>
    </recommendedName>
</protein>